<dbReference type="AlphaFoldDB" id="A0A1H6J8K4"/>
<feature type="transmembrane region" description="Helical" evidence="1">
    <location>
        <begin position="63"/>
        <end position="85"/>
    </location>
</feature>
<dbReference type="STRING" id="1267564.SAMN05192561_10665"/>
<evidence type="ECO:0008006" key="4">
    <source>
        <dbReference type="Google" id="ProtNLM"/>
    </source>
</evidence>
<protein>
    <recommendedName>
        <fullName evidence="4">DUF5658 domain-containing protein</fullName>
    </recommendedName>
</protein>
<sequence length="120" mass="12754">MTDRRPRIDGSDAGNTWRRRLRVALVVFLIGVAADVATTYVAITFGPFVEGSPVGRVLIDRYGLVRGMIATKVAGMVLIAIPVAIAKRNRTVVVTVMFGGVGAISLLAAVHNLVRILGVV</sequence>
<keyword evidence="1" id="KW-0472">Membrane</keyword>
<evidence type="ECO:0000256" key="1">
    <source>
        <dbReference type="SAM" id="Phobius"/>
    </source>
</evidence>
<dbReference type="RefSeq" id="WP_245710163.1">
    <property type="nucleotide sequence ID" value="NZ_FNWU01000006.1"/>
</dbReference>
<feature type="transmembrane region" description="Helical" evidence="1">
    <location>
        <begin position="21"/>
        <end position="43"/>
    </location>
</feature>
<evidence type="ECO:0000313" key="3">
    <source>
        <dbReference type="Proteomes" id="UP000199215"/>
    </source>
</evidence>
<reference evidence="2 3" key="1">
    <citation type="submission" date="2016-10" db="EMBL/GenBank/DDBJ databases">
        <authorList>
            <person name="de Groot N.N."/>
        </authorList>
    </citation>
    <scope>NUCLEOTIDE SEQUENCE [LARGE SCALE GENOMIC DNA]</scope>
    <source>
        <strain evidence="2 3">IBRC-M10418</strain>
    </source>
</reference>
<proteinExistence type="predicted"/>
<organism evidence="2 3">
    <name type="scientific">Halopenitus malekzadehii</name>
    <dbReference type="NCBI Taxonomy" id="1267564"/>
    <lineage>
        <taxon>Archaea</taxon>
        <taxon>Methanobacteriati</taxon>
        <taxon>Methanobacteriota</taxon>
        <taxon>Stenosarchaea group</taxon>
        <taxon>Halobacteria</taxon>
        <taxon>Halobacteriales</taxon>
        <taxon>Haloferacaceae</taxon>
        <taxon>Halopenitus</taxon>
    </lineage>
</organism>
<evidence type="ECO:0000313" key="2">
    <source>
        <dbReference type="EMBL" id="SEH55278.1"/>
    </source>
</evidence>
<keyword evidence="1" id="KW-0812">Transmembrane</keyword>
<feature type="transmembrane region" description="Helical" evidence="1">
    <location>
        <begin position="92"/>
        <end position="114"/>
    </location>
</feature>
<name>A0A1H6J8K4_9EURY</name>
<keyword evidence="3" id="KW-1185">Reference proteome</keyword>
<dbReference type="Proteomes" id="UP000199215">
    <property type="component" value="Unassembled WGS sequence"/>
</dbReference>
<gene>
    <name evidence="2" type="ORF">SAMN05192561_10665</name>
</gene>
<dbReference type="EMBL" id="FNWU01000006">
    <property type="protein sequence ID" value="SEH55278.1"/>
    <property type="molecule type" value="Genomic_DNA"/>
</dbReference>
<accession>A0A1H6J8K4</accession>
<keyword evidence="1" id="KW-1133">Transmembrane helix</keyword>